<keyword evidence="6" id="KW-0961">Cell wall biogenesis/degradation</keyword>
<dbReference type="InterPro" id="IPR016181">
    <property type="entry name" value="Acyl_CoA_acyltransferase"/>
</dbReference>
<dbReference type="SUPFAM" id="SSF55729">
    <property type="entry name" value="Acyl-CoA N-acyltransferases (Nat)"/>
    <property type="match status" value="1"/>
</dbReference>
<dbReference type="GO" id="GO:0071555">
    <property type="term" value="P:cell wall organization"/>
    <property type="evidence" value="ECO:0007669"/>
    <property type="project" value="UniProtKB-KW"/>
</dbReference>
<dbReference type="AlphaFoldDB" id="A0A6I2F8L2"/>
<evidence type="ECO:0000256" key="4">
    <source>
        <dbReference type="ARBA" id="ARBA00022984"/>
    </source>
</evidence>
<evidence type="ECO:0000256" key="1">
    <source>
        <dbReference type="ARBA" id="ARBA00009943"/>
    </source>
</evidence>
<keyword evidence="4" id="KW-0573">Peptidoglycan synthesis</keyword>
<dbReference type="InterPro" id="IPR003447">
    <property type="entry name" value="FEMABX"/>
</dbReference>
<protein>
    <submittedName>
        <fullName evidence="8">Peptidoglycan bridge formation glycyltransferase FemA/FemB family protein</fullName>
    </submittedName>
</protein>
<dbReference type="InterPro" id="IPR050644">
    <property type="entry name" value="PG_Glycine_Bridge_Synth"/>
</dbReference>
<comment type="similarity">
    <text evidence="1">Belongs to the FemABX family.</text>
</comment>
<comment type="caution">
    <text evidence="8">The sequence shown here is derived from an EMBL/GenBank/DDBJ whole genome shotgun (WGS) entry which is preliminary data.</text>
</comment>
<evidence type="ECO:0000256" key="6">
    <source>
        <dbReference type="ARBA" id="ARBA00023316"/>
    </source>
</evidence>
<keyword evidence="3" id="KW-0133">Cell shape</keyword>
<gene>
    <name evidence="8" type="ORF">GE115_02290</name>
</gene>
<keyword evidence="9" id="KW-1185">Reference proteome</keyword>
<evidence type="ECO:0000259" key="7">
    <source>
        <dbReference type="Pfam" id="PF13480"/>
    </source>
</evidence>
<keyword evidence="2 8" id="KW-0808">Transferase</keyword>
<accession>A0A6I2F8L2</accession>
<evidence type="ECO:0000256" key="2">
    <source>
        <dbReference type="ARBA" id="ARBA00022679"/>
    </source>
</evidence>
<dbReference type="Proteomes" id="UP000431080">
    <property type="component" value="Unassembled WGS sequence"/>
</dbReference>
<proteinExistence type="inferred from homology"/>
<name>A0A6I2F8L2_9MICO</name>
<dbReference type="Gene3D" id="3.40.630.30">
    <property type="match status" value="1"/>
</dbReference>
<dbReference type="GO" id="GO:0016755">
    <property type="term" value="F:aminoacyltransferase activity"/>
    <property type="evidence" value="ECO:0007669"/>
    <property type="project" value="InterPro"/>
</dbReference>
<evidence type="ECO:0000313" key="9">
    <source>
        <dbReference type="Proteomes" id="UP000431080"/>
    </source>
</evidence>
<organism evidence="8 9">
    <name type="scientific">Agromyces agglutinans</name>
    <dbReference type="NCBI Taxonomy" id="2662258"/>
    <lineage>
        <taxon>Bacteria</taxon>
        <taxon>Bacillati</taxon>
        <taxon>Actinomycetota</taxon>
        <taxon>Actinomycetes</taxon>
        <taxon>Micrococcales</taxon>
        <taxon>Microbacteriaceae</taxon>
        <taxon>Agromyces</taxon>
    </lineage>
</organism>
<evidence type="ECO:0000256" key="3">
    <source>
        <dbReference type="ARBA" id="ARBA00022960"/>
    </source>
</evidence>
<dbReference type="Pfam" id="PF13480">
    <property type="entry name" value="Acetyltransf_6"/>
    <property type="match status" value="1"/>
</dbReference>
<evidence type="ECO:0000313" key="8">
    <source>
        <dbReference type="EMBL" id="MRG58706.1"/>
    </source>
</evidence>
<dbReference type="GO" id="GO:0009252">
    <property type="term" value="P:peptidoglycan biosynthetic process"/>
    <property type="evidence" value="ECO:0007669"/>
    <property type="project" value="UniProtKB-KW"/>
</dbReference>
<keyword evidence="5" id="KW-0012">Acyltransferase</keyword>
<dbReference type="InterPro" id="IPR038740">
    <property type="entry name" value="BioF2-like_GNAT_dom"/>
</dbReference>
<dbReference type="EMBL" id="WJIF01000001">
    <property type="protein sequence ID" value="MRG58706.1"/>
    <property type="molecule type" value="Genomic_DNA"/>
</dbReference>
<evidence type="ECO:0000256" key="5">
    <source>
        <dbReference type="ARBA" id="ARBA00023315"/>
    </source>
</evidence>
<sequence>MRHGPSGPSTSTGGEAVVMADAVPLTREWDEQVLAAHSAPHFMQSRAWAGIRSGGPWRVAPLEAADGVPVPVLAYERTVDGSGSLRHLPRISGITPALVPALTAAVGESGGSAFATKVELYQPRDPALDEAFLEHGWAPTRASQYRFAVVVDLSDGAEGALSRMKKRGRAEIRTGERNGVVVERAAIDGEDAARMLALVRATEERSGAFFRSDDYLRAVWSAFDAAGSGRLYLAKYDGTVVSGAFVVRFGDRAWYKDGGSTRDLPQLMASRYLQWRIMQELAEEGVREYDLGHVPPPDRAHPSGRGILVFKSAFAPDIVEYQPAYLLAHRPVAERWRTGESDFLAAHRARTGDYWY</sequence>
<dbReference type="PANTHER" id="PTHR36174">
    <property type="entry name" value="LIPID II:GLYCINE GLYCYLTRANSFERASE"/>
    <property type="match status" value="1"/>
</dbReference>
<reference evidence="8 9" key="1">
    <citation type="submission" date="2019-10" db="EMBL/GenBank/DDBJ databases">
        <authorList>
            <person name="Nie G."/>
            <person name="Ming H."/>
            <person name="Yi B."/>
        </authorList>
    </citation>
    <scope>NUCLEOTIDE SEQUENCE [LARGE SCALE GENOMIC DNA]</scope>
    <source>
        <strain evidence="8 9">CFH 90414</strain>
    </source>
</reference>
<dbReference type="GO" id="GO:0008360">
    <property type="term" value="P:regulation of cell shape"/>
    <property type="evidence" value="ECO:0007669"/>
    <property type="project" value="UniProtKB-KW"/>
</dbReference>
<dbReference type="PROSITE" id="PS51191">
    <property type="entry name" value="FEMABX"/>
    <property type="match status" value="1"/>
</dbReference>
<dbReference type="PANTHER" id="PTHR36174:SF1">
    <property type="entry name" value="LIPID II:GLYCINE GLYCYLTRANSFERASE"/>
    <property type="match status" value="1"/>
</dbReference>
<feature type="domain" description="BioF2-like acetyltransferase" evidence="7">
    <location>
        <begin position="163"/>
        <end position="292"/>
    </location>
</feature>